<evidence type="ECO:0000313" key="3">
    <source>
        <dbReference type="Proteomes" id="UP000886885"/>
    </source>
</evidence>
<dbReference type="EMBL" id="JAAWWB010000008">
    <property type="protein sequence ID" value="KAG6777057.1"/>
    <property type="molecule type" value="Genomic_DNA"/>
</dbReference>
<gene>
    <name evidence="2" type="ORF">POTOM_016857</name>
</gene>
<proteinExistence type="predicted"/>
<sequence length="183" mass="22215">MIGLLVYMVCDDLLCMNISVGLWKHSFVCAMHLLFPLGFFHRPVWFQLNIKCEKWIWCQKIRELSTKRRDREMRNEKKRVKEQQSKHHRSPPMISCGNLERCDDYVESESQELDLNLQVPSGWENHLDLKVNWCSHLGFFHRPVWFQFNIKCEKWIWCQKIRELSTKRRDVFLNIYITLELKA</sequence>
<feature type="region of interest" description="Disordered" evidence="1">
    <location>
        <begin position="69"/>
        <end position="91"/>
    </location>
</feature>
<dbReference type="AlphaFoldDB" id="A0A8X7ZZ96"/>
<organism evidence="2 3">
    <name type="scientific">Populus tomentosa</name>
    <name type="common">Chinese white poplar</name>
    <dbReference type="NCBI Taxonomy" id="118781"/>
    <lineage>
        <taxon>Eukaryota</taxon>
        <taxon>Viridiplantae</taxon>
        <taxon>Streptophyta</taxon>
        <taxon>Embryophyta</taxon>
        <taxon>Tracheophyta</taxon>
        <taxon>Spermatophyta</taxon>
        <taxon>Magnoliopsida</taxon>
        <taxon>eudicotyledons</taxon>
        <taxon>Gunneridae</taxon>
        <taxon>Pentapetalae</taxon>
        <taxon>rosids</taxon>
        <taxon>fabids</taxon>
        <taxon>Malpighiales</taxon>
        <taxon>Salicaceae</taxon>
        <taxon>Saliceae</taxon>
        <taxon>Populus</taxon>
    </lineage>
</organism>
<dbReference type="Proteomes" id="UP000886885">
    <property type="component" value="Chromosome 4D"/>
</dbReference>
<evidence type="ECO:0000313" key="2">
    <source>
        <dbReference type="EMBL" id="KAG6777057.1"/>
    </source>
</evidence>
<protein>
    <submittedName>
        <fullName evidence="2">Uncharacterized protein</fullName>
    </submittedName>
</protein>
<keyword evidence="3" id="KW-1185">Reference proteome</keyword>
<reference evidence="2" key="1">
    <citation type="journal article" date="2020" name="bioRxiv">
        <title>Hybrid origin of Populus tomentosa Carr. identified through genome sequencing and phylogenomic analysis.</title>
        <authorList>
            <person name="An X."/>
            <person name="Gao K."/>
            <person name="Chen Z."/>
            <person name="Li J."/>
            <person name="Yang X."/>
            <person name="Yang X."/>
            <person name="Zhou J."/>
            <person name="Guo T."/>
            <person name="Zhao T."/>
            <person name="Huang S."/>
            <person name="Miao D."/>
            <person name="Khan W.U."/>
            <person name="Rao P."/>
            <person name="Ye M."/>
            <person name="Lei B."/>
            <person name="Liao W."/>
            <person name="Wang J."/>
            <person name="Ji L."/>
            <person name="Li Y."/>
            <person name="Guo B."/>
            <person name="Mustafa N.S."/>
            <person name="Li S."/>
            <person name="Yun Q."/>
            <person name="Keller S.R."/>
            <person name="Mao J."/>
            <person name="Zhang R."/>
            <person name="Strauss S.H."/>
        </authorList>
    </citation>
    <scope>NUCLEOTIDE SEQUENCE</scope>
    <source>
        <strain evidence="2">GM15</strain>
        <tissue evidence="2">Leaf</tissue>
    </source>
</reference>
<accession>A0A8X7ZZ96</accession>
<name>A0A8X7ZZ96_POPTO</name>
<comment type="caution">
    <text evidence="2">The sequence shown here is derived from an EMBL/GenBank/DDBJ whole genome shotgun (WGS) entry which is preliminary data.</text>
</comment>
<evidence type="ECO:0000256" key="1">
    <source>
        <dbReference type="SAM" id="MobiDB-lite"/>
    </source>
</evidence>
<feature type="compositionally biased region" description="Basic and acidic residues" evidence="1">
    <location>
        <begin position="69"/>
        <end position="85"/>
    </location>
</feature>